<feature type="transmembrane region" description="Helical" evidence="4">
    <location>
        <begin position="203"/>
        <end position="226"/>
    </location>
</feature>
<dbReference type="Pfam" id="PF00722">
    <property type="entry name" value="Glyco_hydro_16"/>
    <property type="match status" value="1"/>
</dbReference>
<proteinExistence type="predicted"/>
<evidence type="ECO:0000256" key="2">
    <source>
        <dbReference type="ARBA" id="ARBA00022801"/>
    </source>
</evidence>
<dbReference type="Proteomes" id="UP001465976">
    <property type="component" value="Unassembled WGS sequence"/>
</dbReference>
<evidence type="ECO:0000256" key="3">
    <source>
        <dbReference type="ARBA" id="ARBA00023295"/>
    </source>
</evidence>
<comment type="caution">
    <text evidence="6">The sequence shown here is derived from an EMBL/GenBank/DDBJ whole genome shotgun (WGS) entry which is preliminary data.</text>
</comment>
<evidence type="ECO:0000313" key="7">
    <source>
        <dbReference type="Proteomes" id="UP001465976"/>
    </source>
</evidence>
<organism evidence="6 7">
    <name type="scientific">Marasmius crinis-equi</name>
    <dbReference type="NCBI Taxonomy" id="585013"/>
    <lineage>
        <taxon>Eukaryota</taxon>
        <taxon>Fungi</taxon>
        <taxon>Dikarya</taxon>
        <taxon>Basidiomycota</taxon>
        <taxon>Agaricomycotina</taxon>
        <taxon>Agaricomycetes</taxon>
        <taxon>Agaricomycetidae</taxon>
        <taxon>Agaricales</taxon>
        <taxon>Marasmiineae</taxon>
        <taxon>Marasmiaceae</taxon>
        <taxon>Marasmius</taxon>
    </lineage>
</organism>
<dbReference type="EMBL" id="JBAHYK010000481">
    <property type="protein sequence ID" value="KAL0573628.1"/>
    <property type="molecule type" value="Genomic_DNA"/>
</dbReference>
<dbReference type="InterPro" id="IPR050546">
    <property type="entry name" value="Glycosyl_Hydrlase_16"/>
</dbReference>
<feature type="domain" description="GH16" evidence="5">
    <location>
        <begin position="1"/>
        <end position="147"/>
    </location>
</feature>
<dbReference type="PANTHER" id="PTHR10963:SF22">
    <property type="entry name" value="GLYCOSIDASE CRH2-RELATED"/>
    <property type="match status" value="1"/>
</dbReference>
<keyword evidence="4" id="KW-0472">Membrane</keyword>
<accession>A0ABR3FEB7</accession>
<evidence type="ECO:0000313" key="6">
    <source>
        <dbReference type="EMBL" id="KAL0573628.1"/>
    </source>
</evidence>
<keyword evidence="4" id="KW-1133">Transmembrane helix</keyword>
<gene>
    <name evidence="6" type="primary">UTR2_1</name>
    <name evidence="6" type="ORF">V5O48_008324</name>
</gene>
<keyword evidence="7" id="KW-1185">Reference proteome</keyword>
<dbReference type="GO" id="GO:0016798">
    <property type="term" value="F:hydrolase activity, acting on glycosyl bonds"/>
    <property type="evidence" value="ECO:0007669"/>
    <property type="project" value="UniProtKB-KW"/>
</dbReference>
<dbReference type="InterPro" id="IPR013320">
    <property type="entry name" value="ConA-like_dom_sf"/>
</dbReference>
<sequence>MRTVKTGRWGGVVTAFITMSNIKDEIDWEFPGTTTTEAQTNYFWQGHVPNKTAGGTNKGLSDTFANYHDYGIDWQADQLNFLIDGEVVRTVKKSDAVDARGVSTYPSSPSRIQLSIWPAGIPSMPPGTREWAGGDINWQDPDYKAAGQFYALLKSVKVECADSNNAGANITSYVYGQNSTTDTPSVAFSNASFLLNGGLAMRALSLGGIGGLVTSVVAVIMGLALLA</sequence>
<keyword evidence="4" id="KW-0812">Transmembrane</keyword>
<protein>
    <submittedName>
        <fullName evidence="6">Glycosidase CRH2</fullName>
    </submittedName>
</protein>
<keyword evidence="2" id="KW-0378">Hydrolase</keyword>
<dbReference type="Gene3D" id="2.60.120.200">
    <property type="match status" value="1"/>
</dbReference>
<dbReference type="SUPFAM" id="SSF49899">
    <property type="entry name" value="Concanavalin A-like lectins/glucanases"/>
    <property type="match status" value="1"/>
</dbReference>
<dbReference type="PROSITE" id="PS51762">
    <property type="entry name" value="GH16_2"/>
    <property type="match status" value="1"/>
</dbReference>
<evidence type="ECO:0000259" key="5">
    <source>
        <dbReference type="PROSITE" id="PS51762"/>
    </source>
</evidence>
<evidence type="ECO:0000256" key="1">
    <source>
        <dbReference type="ARBA" id="ARBA00022729"/>
    </source>
</evidence>
<keyword evidence="3 6" id="KW-0326">Glycosidase</keyword>
<reference evidence="6 7" key="1">
    <citation type="submission" date="2024-02" db="EMBL/GenBank/DDBJ databases">
        <title>A draft genome for the cacao thread blight pathogen Marasmius crinis-equi.</title>
        <authorList>
            <person name="Cohen S.P."/>
            <person name="Baruah I.K."/>
            <person name="Amoako-Attah I."/>
            <person name="Bukari Y."/>
            <person name="Meinhardt L.W."/>
            <person name="Bailey B.A."/>
        </authorList>
    </citation>
    <scope>NUCLEOTIDE SEQUENCE [LARGE SCALE GENOMIC DNA]</scope>
    <source>
        <strain evidence="6 7">GH-76</strain>
    </source>
</reference>
<dbReference type="PANTHER" id="PTHR10963">
    <property type="entry name" value="GLYCOSYL HYDROLASE-RELATED"/>
    <property type="match status" value="1"/>
</dbReference>
<dbReference type="InterPro" id="IPR000757">
    <property type="entry name" value="Beta-glucanase-like"/>
</dbReference>
<name>A0ABR3FEB7_9AGAR</name>
<evidence type="ECO:0000256" key="4">
    <source>
        <dbReference type="SAM" id="Phobius"/>
    </source>
</evidence>
<keyword evidence="1" id="KW-0732">Signal</keyword>